<dbReference type="BioCyc" id="ECAT999415-HMP:GTTI-1256-MONOMER"/>
<feature type="signal peptide" evidence="3">
    <location>
        <begin position="1"/>
        <end position="28"/>
    </location>
</feature>
<evidence type="ECO:0000313" key="5">
    <source>
        <dbReference type="EMBL" id="EMD16668.1"/>
    </source>
</evidence>
<evidence type="ECO:0000259" key="4">
    <source>
        <dbReference type="Pfam" id="PF05738"/>
    </source>
</evidence>
<dbReference type="Proteomes" id="UP000011758">
    <property type="component" value="Unassembled WGS sequence"/>
</dbReference>
<dbReference type="STRING" id="999415.HMPREF9943_01222"/>
<keyword evidence="2" id="KW-1133">Transmembrane helix</keyword>
<dbReference type="CDD" id="cd00222">
    <property type="entry name" value="CollagenBindB"/>
    <property type="match status" value="2"/>
</dbReference>
<dbReference type="EMBL" id="AGEJ01000018">
    <property type="protein sequence ID" value="EMD16668.1"/>
    <property type="molecule type" value="Genomic_DNA"/>
</dbReference>
<dbReference type="InterPro" id="IPR008454">
    <property type="entry name" value="Collagen-bd_Cna-like_B-typ_dom"/>
</dbReference>
<keyword evidence="3" id="KW-0732">Signal</keyword>
<dbReference type="OrthoDB" id="1656120at2"/>
<name>M2NEM8_9FIRM</name>
<dbReference type="SUPFAM" id="SSF49478">
    <property type="entry name" value="Cna protein B-type domain"/>
    <property type="match status" value="2"/>
</dbReference>
<dbReference type="AlphaFoldDB" id="M2NEM8"/>
<keyword evidence="6" id="KW-1185">Reference proteome</keyword>
<organism evidence="5 6">
    <name type="scientific">Eggerthia catenaformis OT 569 = DSM 20559</name>
    <dbReference type="NCBI Taxonomy" id="999415"/>
    <lineage>
        <taxon>Bacteria</taxon>
        <taxon>Bacillati</taxon>
        <taxon>Bacillota</taxon>
        <taxon>Erysipelotrichia</taxon>
        <taxon>Erysipelotrichales</taxon>
        <taxon>Coprobacillaceae</taxon>
        <taxon>Eggerthia</taxon>
    </lineage>
</organism>
<comment type="caution">
    <text evidence="5">The sequence shown here is derived from an EMBL/GenBank/DDBJ whole genome shotgun (WGS) entry which is preliminary data.</text>
</comment>
<feature type="domain" description="CNA-B" evidence="4">
    <location>
        <begin position="353"/>
        <end position="435"/>
    </location>
</feature>
<feature type="chain" id="PRO_5004022066" evidence="3">
    <location>
        <begin position="29"/>
        <end position="487"/>
    </location>
</feature>
<evidence type="ECO:0000256" key="3">
    <source>
        <dbReference type="SAM" id="SignalP"/>
    </source>
</evidence>
<dbReference type="Gene3D" id="2.60.40.1140">
    <property type="entry name" value="Collagen-binding surface protein Cna, B-type domain"/>
    <property type="match status" value="2"/>
</dbReference>
<sequence>MIMKRISRIVFLFVLLTGMCLGMNNASAKEKASAKEGYIDIKVNKKWEGKEQEKCTVYLLKNGKKTSTKVELSKNNNWSDTFKDLPQYDNTGKEIEYTVEEEHLDHYKAAYKTVKKETKKYWVMMNGPQEIKPNKEYVIMAQDWGQALYFNNPNTYYMLKSSNEGQEVGLKRIEKTNLLFKGPKSKNGGEALIFGGKSYPEYLNPDNEYTKAINNNLIWMTKKDDKKGKWTLQNKDNSLYMTLRGDNAWYRNYAFISSDKDGWKPEENKNYSRNLSITDGNDGMVRISSRQQWGGFNGLYWDALQYSYLDLTAYYQKMSATNRFDAAAHYKFFTPITKTTKEITITNSECIDIKGTKIWDDENDKDKKRPDNITVHLFANGNKIKSIKVSQKDNWKYTFNDLDKYRNGKEIKYTIQEEKVADYETKISGYNITNTHKPRKPKIPEPSKKETPKKPETGDGNSLAGYMAIMTGTLLASLILLKKKKFN</sequence>
<keyword evidence="2" id="KW-0812">Transmembrane</keyword>
<feature type="transmembrane region" description="Helical" evidence="2">
    <location>
        <begin position="463"/>
        <end position="481"/>
    </location>
</feature>
<proteinExistence type="predicted"/>
<gene>
    <name evidence="5" type="ORF">HMPREF9943_01222</name>
</gene>
<feature type="region of interest" description="Disordered" evidence="1">
    <location>
        <begin position="431"/>
        <end position="461"/>
    </location>
</feature>
<keyword evidence="2" id="KW-0472">Membrane</keyword>
<feature type="compositionally biased region" description="Basic and acidic residues" evidence="1">
    <location>
        <begin position="442"/>
        <end position="457"/>
    </location>
</feature>
<feature type="domain" description="CNA-B" evidence="4">
    <location>
        <begin position="41"/>
        <end position="113"/>
    </location>
</feature>
<evidence type="ECO:0000313" key="6">
    <source>
        <dbReference type="Proteomes" id="UP000011758"/>
    </source>
</evidence>
<accession>M2NEM8</accession>
<dbReference type="eggNOG" id="COG4932">
    <property type="taxonomic scope" value="Bacteria"/>
</dbReference>
<evidence type="ECO:0000256" key="1">
    <source>
        <dbReference type="SAM" id="MobiDB-lite"/>
    </source>
</evidence>
<protein>
    <submittedName>
        <fullName evidence="5">LPXTG-domain-containing protein cell wall anchor domain</fullName>
    </submittedName>
</protein>
<evidence type="ECO:0000256" key="2">
    <source>
        <dbReference type="SAM" id="Phobius"/>
    </source>
</evidence>
<reference evidence="5 6" key="1">
    <citation type="submission" date="2013-02" db="EMBL/GenBank/DDBJ databases">
        <title>The Genome Sequence of Lactobacillus catenaformis F0143.</title>
        <authorList>
            <consortium name="The Broad Institute Genome Sequencing Platform"/>
            <person name="Earl A."/>
            <person name="Ward D."/>
            <person name="Feldgarden M."/>
            <person name="Gevers D."/>
            <person name="Izard J."/>
            <person name="Blanton J.M."/>
            <person name="Mathney J."/>
            <person name="Dewhirst F.E."/>
            <person name="Young S.K."/>
            <person name="Zeng Q."/>
            <person name="Gargeya S."/>
            <person name="Fitzgerald M."/>
            <person name="Haas B."/>
            <person name="Abouelleil A."/>
            <person name="Alvarado L."/>
            <person name="Arachchi H.M."/>
            <person name="Berlin A."/>
            <person name="Chapman S.B."/>
            <person name="Gearin G."/>
            <person name="Goldberg J."/>
            <person name="Griggs A."/>
            <person name="Gujja S."/>
            <person name="Hansen M."/>
            <person name="Heiman D."/>
            <person name="Howarth C."/>
            <person name="Larimer J."/>
            <person name="Lui A."/>
            <person name="MacDonald P.J.P."/>
            <person name="McCowen C."/>
            <person name="Montmayeur A."/>
            <person name="Murphy C."/>
            <person name="Neiman D."/>
            <person name="Pearson M."/>
            <person name="Priest M."/>
            <person name="Roberts A."/>
            <person name="Saif S."/>
            <person name="Shea T."/>
            <person name="Sisk P."/>
            <person name="Stolte C."/>
            <person name="Sykes S."/>
            <person name="Wortman J."/>
            <person name="Nusbaum C."/>
            <person name="Birren B."/>
        </authorList>
    </citation>
    <scope>NUCLEOTIDE SEQUENCE [LARGE SCALE GENOMIC DNA]</scope>
    <source>
        <strain evidence="5 6">OT 569</strain>
    </source>
</reference>
<dbReference type="Pfam" id="PF05738">
    <property type="entry name" value="Cna_B"/>
    <property type="match status" value="2"/>
</dbReference>